<keyword evidence="1 4" id="KW-0663">Pyridoxal phosphate</keyword>
<dbReference type="AlphaFoldDB" id="A0A5J5HV92"/>
<dbReference type="GO" id="GO:0030170">
    <property type="term" value="F:pyridoxal phosphate binding"/>
    <property type="evidence" value="ECO:0007669"/>
    <property type="project" value="TreeGrafter"/>
</dbReference>
<feature type="modified residue" description="N6-(pyridoxal phosphate)lysine" evidence="4">
    <location>
        <position position="205"/>
    </location>
</feature>
<dbReference type="GO" id="GO:0008483">
    <property type="term" value="F:transaminase activity"/>
    <property type="evidence" value="ECO:0007669"/>
    <property type="project" value="UniProtKB-KW"/>
</dbReference>
<evidence type="ECO:0000313" key="9">
    <source>
        <dbReference type="Proteomes" id="UP000326364"/>
    </source>
</evidence>
<dbReference type="InterPro" id="IPR015424">
    <property type="entry name" value="PyrdxlP-dep_Trfase"/>
</dbReference>
<evidence type="ECO:0000313" key="8">
    <source>
        <dbReference type="Proteomes" id="UP000325933"/>
    </source>
</evidence>
<evidence type="ECO:0000256" key="1">
    <source>
        <dbReference type="ARBA" id="ARBA00022898"/>
    </source>
</evidence>
<dbReference type="RefSeq" id="WP_120252609.1">
    <property type="nucleotide sequence ID" value="NZ_JBNNIY010000013.1"/>
</dbReference>
<feature type="active site" description="Proton acceptor" evidence="3">
    <location>
        <position position="205"/>
    </location>
</feature>
<organism evidence="7 8">
    <name type="scientific">Sphingobium limneticum</name>
    <dbReference type="NCBI Taxonomy" id="1007511"/>
    <lineage>
        <taxon>Bacteria</taxon>
        <taxon>Pseudomonadati</taxon>
        <taxon>Pseudomonadota</taxon>
        <taxon>Alphaproteobacteria</taxon>
        <taxon>Sphingomonadales</taxon>
        <taxon>Sphingomonadaceae</taxon>
        <taxon>Sphingobium</taxon>
    </lineage>
</organism>
<reference evidence="8 9" key="1">
    <citation type="submission" date="2019-09" db="EMBL/GenBank/DDBJ databases">
        <authorList>
            <person name="Feng G."/>
        </authorList>
    </citation>
    <scope>NUCLEOTIDE SEQUENCE [LARGE SCALE GENOMIC DNA]</scope>
    <source>
        <strain evidence="7 8">KACC 19283</strain>
        <strain evidence="6 9">KACC 19284</strain>
    </source>
</reference>
<evidence type="ECO:0000313" key="7">
    <source>
        <dbReference type="EMBL" id="KAA9026534.1"/>
    </source>
</evidence>
<dbReference type="PANTHER" id="PTHR30244">
    <property type="entry name" value="TRANSAMINASE"/>
    <property type="match status" value="1"/>
</dbReference>
<evidence type="ECO:0000256" key="2">
    <source>
        <dbReference type="ARBA" id="ARBA00037999"/>
    </source>
</evidence>
<evidence type="ECO:0000256" key="5">
    <source>
        <dbReference type="RuleBase" id="RU004508"/>
    </source>
</evidence>
<keyword evidence="7" id="KW-0808">Transferase</keyword>
<comment type="caution">
    <text evidence="7">The sequence shown here is derived from an EMBL/GenBank/DDBJ whole genome shotgun (WGS) entry which is preliminary data.</text>
</comment>
<name>A0A5J5HV92_9SPHN</name>
<gene>
    <name evidence="7" type="ORF">F4U95_18340</name>
    <name evidence="6" type="ORF">F4U96_18215</name>
</gene>
<keyword evidence="7" id="KW-0032">Aminotransferase</keyword>
<dbReference type="PIRSF" id="PIRSF000390">
    <property type="entry name" value="PLP_StrS"/>
    <property type="match status" value="1"/>
</dbReference>
<keyword evidence="9" id="KW-1185">Reference proteome</keyword>
<comment type="similarity">
    <text evidence="2 5">Belongs to the DegT/DnrJ/EryC1 family.</text>
</comment>
<dbReference type="InterPro" id="IPR015421">
    <property type="entry name" value="PyrdxlP-dep_Trfase_major"/>
</dbReference>
<dbReference type="Pfam" id="PF01041">
    <property type="entry name" value="DegT_DnrJ_EryC1"/>
    <property type="match status" value="1"/>
</dbReference>
<dbReference type="PANTHER" id="PTHR30244:SF9">
    <property type="entry name" value="PROTEIN RV3402C"/>
    <property type="match status" value="1"/>
</dbReference>
<protein>
    <submittedName>
        <fullName evidence="7">DegT/DnrJ/EryC1/StrS family aminotransferase</fullName>
    </submittedName>
</protein>
<dbReference type="EMBL" id="VYQA01000016">
    <property type="protein sequence ID" value="KAA9026534.1"/>
    <property type="molecule type" value="Genomic_DNA"/>
</dbReference>
<evidence type="ECO:0000256" key="4">
    <source>
        <dbReference type="PIRSR" id="PIRSR000390-2"/>
    </source>
</evidence>
<dbReference type="Proteomes" id="UP000326364">
    <property type="component" value="Unassembled WGS sequence"/>
</dbReference>
<accession>A0A5J5HV92</accession>
<sequence length="388" mass="42275">MTPRELLAAIPPVSPPLTLVQEQWPTPVTQPFMPPLAEYMPYLQTIWANRWLTNSGPFHQELERALEQHLGVPHLSLISNGTTALWIALQALRIGGEVITTPFSFVATAHALRLVGATPVFVDIDEADCNLSPQGIEAAITERTTAILPVHCFGHPCDVKAIGEVADIHDLKVIYDAAHAFGVQADGSSILCHGDLSTVSFHATKVFSTIEGGAIISPDARTKAKIDRLRNFGFVGDMTLAGASINGKLNELQAAFGLLQLRYIDDIIARRAAISARYHSALAEMAGIMPFHAIGATTLNHAYFPVRVTEEYAVSSDTLCRELQSVGIMARRYFHPLICDMPGYRDLPSARQALPVARRIARQILCLPIHANLSDEQVDRAVGILARA</sequence>
<dbReference type="InterPro" id="IPR000653">
    <property type="entry name" value="DegT/StrS_aminotransferase"/>
</dbReference>
<dbReference type="Gene3D" id="3.40.640.10">
    <property type="entry name" value="Type I PLP-dependent aspartate aminotransferase-like (Major domain)"/>
    <property type="match status" value="1"/>
</dbReference>
<dbReference type="CDD" id="cd00616">
    <property type="entry name" value="AHBA_syn"/>
    <property type="match status" value="1"/>
</dbReference>
<evidence type="ECO:0000256" key="3">
    <source>
        <dbReference type="PIRSR" id="PIRSR000390-1"/>
    </source>
</evidence>
<dbReference type="GO" id="GO:0000271">
    <property type="term" value="P:polysaccharide biosynthetic process"/>
    <property type="evidence" value="ECO:0007669"/>
    <property type="project" value="TreeGrafter"/>
</dbReference>
<proteinExistence type="inferred from homology"/>
<evidence type="ECO:0000313" key="6">
    <source>
        <dbReference type="EMBL" id="KAA9013472.1"/>
    </source>
</evidence>
<dbReference type="SUPFAM" id="SSF53383">
    <property type="entry name" value="PLP-dependent transferases"/>
    <property type="match status" value="1"/>
</dbReference>
<dbReference type="Proteomes" id="UP000325933">
    <property type="component" value="Unassembled WGS sequence"/>
</dbReference>
<dbReference type="EMBL" id="VYQB01000016">
    <property type="protein sequence ID" value="KAA9013472.1"/>
    <property type="molecule type" value="Genomic_DNA"/>
</dbReference>